<name>A0AAD0ECU6_9RHOB</name>
<feature type="compositionally biased region" description="Low complexity" evidence="1">
    <location>
        <begin position="47"/>
        <end position="62"/>
    </location>
</feature>
<evidence type="ECO:0000313" key="2">
    <source>
        <dbReference type="EMBL" id="ATF05691.1"/>
    </source>
</evidence>
<organism evidence="2 3">
    <name type="scientific">Phaeobacter gallaeciensis</name>
    <dbReference type="NCBI Taxonomy" id="60890"/>
    <lineage>
        <taxon>Bacteria</taxon>
        <taxon>Pseudomonadati</taxon>
        <taxon>Pseudomonadota</taxon>
        <taxon>Alphaproteobacteria</taxon>
        <taxon>Rhodobacterales</taxon>
        <taxon>Roseobacteraceae</taxon>
        <taxon>Phaeobacter</taxon>
    </lineage>
</organism>
<evidence type="ECO:0000313" key="3">
    <source>
        <dbReference type="Proteomes" id="UP000217545"/>
    </source>
</evidence>
<proteinExistence type="predicted"/>
<dbReference type="EMBL" id="CP010784">
    <property type="protein sequence ID" value="ATF05691.1"/>
    <property type="molecule type" value="Genomic_DNA"/>
</dbReference>
<feature type="region of interest" description="Disordered" evidence="1">
    <location>
        <begin position="331"/>
        <end position="350"/>
    </location>
</feature>
<gene>
    <name evidence="2" type="ORF">PhaeoP63_01613</name>
</gene>
<dbReference type="Proteomes" id="UP000217545">
    <property type="component" value="Chromosome"/>
</dbReference>
<sequence length="350" mass="36659">MGPADKTGRHSRGRKGAGMEQIEELQGRILAAMDRIGSGAAALQTNARASAEAHAQAQAEAQSKTDAAQNDLSRALEEEKLANAQLEERLKVLRAKLEEAEAQAPPAPGADIGELAALQSEVELLRNELSNTSEKDALKAEVARLKQEMEVQGNEAATAREALQDELDEAQASLARVQEELAEQPDDLGAAVDTAALEAETEALRHQLEAAQSDAARATAALAERPAGPSAEDIVQQNETLLRLDATLQELRQSNDQLRASNAALREANAAGVGDASLINAALQADIDALTAARAIDQAEVNAVLARLEPLLGAEATVADPTEAPVADTAVMSATPPPLTAQPMPEGEEI</sequence>
<dbReference type="AlphaFoldDB" id="A0AAD0ECU6"/>
<evidence type="ECO:0000256" key="1">
    <source>
        <dbReference type="SAM" id="MobiDB-lite"/>
    </source>
</evidence>
<feature type="region of interest" description="Disordered" evidence="1">
    <location>
        <begin position="1"/>
        <end position="21"/>
    </location>
</feature>
<accession>A0AAD0ECU6</accession>
<evidence type="ECO:0008006" key="4">
    <source>
        <dbReference type="Google" id="ProtNLM"/>
    </source>
</evidence>
<protein>
    <recommendedName>
        <fullName evidence="4">Colicin transporter</fullName>
    </recommendedName>
</protein>
<reference evidence="2 3" key="1">
    <citation type="journal article" date="2017" name="Front. Microbiol.">
        <title>Phaeobacter piscinae sp. nov., a species of the Roseobacter group and potential aquaculture probiont.</title>
        <authorList>
            <person name="Sonnenschein E.C."/>
            <person name="Phippen C.B.W."/>
            <person name="Nielsen K.F."/>
            <person name="Mateiu R.V."/>
            <person name="Melchiorsen J."/>
            <person name="Gram L."/>
            <person name="Overmann J."/>
            <person name="Freese H.M."/>
        </authorList>
    </citation>
    <scope>NUCLEOTIDE SEQUENCE [LARGE SCALE GENOMIC DNA]</scope>
    <source>
        <strain evidence="2 3">P63</strain>
    </source>
</reference>
<feature type="region of interest" description="Disordered" evidence="1">
    <location>
        <begin position="46"/>
        <end position="72"/>
    </location>
</feature>